<dbReference type="KEGG" id="spu:577531"/>
<feature type="compositionally biased region" description="Polar residues" evidence="18">
    <location>
        <begin position="442"/>
        <end position="451"/>
    </location>
</feature>
<feature type="region of interest" description="Disordered" evidence="18">
    <location>
        <begin position="239"/>
        <end position="408"/>
    </location>
</feature>
<keyword evidence="6 16" id="KW-0678">Repressor</keyword>
<dbReference type="InterPro" id="IPR012270">
    <property type="entry name" value="CCR4-NOT_su3/5"/>
</dbReference>
<dbReference type="AlphaFoldDB" id="A0A7M7HE11"/>
<dbReference type="GO" id="GO:0000289">
    <property type="term" value="P:nuclear-transcribed mRNA poly(A) tail shortening"/>
    <property type="evidence" value="ECO:0000318"/>
    <property type="project" value="GO_Central"/>
</dbReference>
<evidence type="ECO:0000313" key="22">
    <source>
        <dbReference type="Proteomes" id="UP000007110"/>
    </source>
</evidence>
<feature type="compositionally biased region" description="Low complexity" evidence="18">
    <location>
        <begin position="422"/>
        <end position="441"/>
    </location>
</feature>
<evidence type="ECO:0000256" key="8">
    <source>
        <dbReference type="ARBA" id="ARBA00022845"/>
    </source>
</evidence>
<evidence type="ECO:0000256" key="11">
    <source>
        <dbReference type="ARBA" id="ARBA00023163"/>
    </source>
</evidence>
<evidence type="ECO:0000256" key="12">
    <source>
        <dbReference type="ARBA" id="ARBA00023242"/>
    </source>
</evidence>
<evidence type="ECO:0000259" key="19">
    <source>
        <dbReference type="Pfam" id="PF04065"/>
    </source>
</evidence>
<evidence type="ECO:0000256" key="14">
    <source>
        <dbReference type="ARBA" id="ARBA00083548"/>
    </source>
</evidence>
<keyword evidence="9 16" id="KW-0805">Transcription regulation</keyword>
<dbReference type="InterPro" id="IPR038635">
    <property type="entry name" value="CCR4-NOT_su2/3/5_C_sf"/>
</dbReference>
<keyword evidence="22" id="KW-1185">Reference proteome</keyword>
<evidence type="ECO:0000259" key="20">
    <source>
        <dbReference type="Pfam" id="PF04153"/>
    </source>
</evidence>
<feature type="coiled-coil region" evidence="17">
    <location>
        <begin position="43"/>
        <end position="70"/>
    </location>
</feature>
<name>A0A7M7HE11_STRPU</name>
<feature type="region of interest" description="Disordered" evidence="18">
    <location>
        <begin position="604"/>
        <end position="627"/>
    </location>
</feature>
<evidence type="ECO:0000256" key="3">
    <source>
        <dbReference type="ARBA" id="ARBA00007682"/>
    </source>
</evidence>
<dbReference type="GO" id="GO:0006355">
    <property type="term" value="P:regulation of DNA-templated transcription"/>
    <property type="evidence" value="ECO:0007669"/>
    <property type="project" value="InterPro"/>
</dbReference>
<keyword evidence="17" id="KW-0175">Coiled coil</keyword>
<dbReference type="Proteomes" id="UP000007110">
    <property type="component" value="Unassembled WGS sequence"/>
</dbReference>
<evidence type="ECO:0000256" key="17">
    <source>
        <dbReference type="SAM" id="Coils"/>
    </source>
</evidence>
<dbReference type="GO" id="GO:0006417">
    <property type="term" value="P:regulation of translation"/>
    <property type="evidence" value="ECO:0007669"/>
    <property type="project" value="UniProtKB-KW"/>
</dbReference>
<keyword evidence="10" id="KW-0943">RNA-mediated gene silencing</keyword>
<keyword evidence="7" id="KW-0597">Phosphoprotein</keyword>
<dbReference type="InParanoid" id="A0A7M7HE11"/>
<accession>A0A7M7HE11</accession>
<feature type="region of interest" description="Disordered" evidence="18">
    <location>
        <begin position="422"/>
        <end position="465"/>
    </location>
</feature>
<evidence type="ECO:0000313" key="21">
    <source>
        <dbReference type="EnsemblMetazoa" id="XP_011667187"/>
    </source>
</evidence>
<dbReference type="OrthoDB" id="293823at2759"/>
<dbReference type="FunFam" id="2.30.30.1020:FF:000002">
    <property type="entry name" value="CCR4-NOT transcription complex subunit 3"/>
    <property type="match status" value="1"/>
</dbReference>
<keyword evidence="11 16" id="KW-0804">Transcription</keyword>
<dbReference type="InterPro" id="IPR007282">
    <property type="entry name" value="NOT2/3/5_C"/>
</dbReference>
<keyword evidence="8" id="KW-0810">Translation regulation</keyword>
<feature type="region of interest" description="Disordered" evidence="18">
    <location>
        <begin position="551"/>
        <end position="571"/>
    </location>
</feature>
<proteinExistence type="inferred from homology"/>
<keyword evidence="5 16" id="KW-0963">Cytoplasm</keyword>
<dbReference type="CTD" id="4849"/>
<feature type="region of interest" description="Disordered" evidence="18">
    <location>
        <begin position="484"/>
        <end position="515"/>
    </location>
</feature>
<dbReference type="GO" id="GO:2000036">
    <property type="term" value="P:regulation of stem cell population maintenance"/>
    <property type="evidence" value="ECO:0000318"/>
    <property type="project" value="GO_Central"/>
</dbReference>
<comment type="subcellular location">
    <subcellularLocation>
        <location evidence="2">Cytoplasm</location>
        <location evidence="2">P-body</location>
    </subcellularLocation>
    <subcellularLocation>
        <location evidence="1 16">Nucleus</location>
    </subcellularLocation>
</comment>
<feature type="domain" description="NOT2/NOT3/NOT5 C-terminal" evidence="20">
    <location>
        <begin position="661"/>
        <end position="784"/>
    </location>
</feature>
<dbReference type="EnsemblMetazoa" id="XM_011668885">
    <property type="protein sequence ID" value="XP_011667187"/>
    <property type="gene ID" value="LOC577531"/>
</dbReference>
<feature type="compositionally biased region" description="Low complexity" evidence="18">
    <location>
        <begin position="255"/>
        <end position="270"/>
    </location>
</feature>
<evidence type="ECO:0000256" key="15">
    <source>
        <dbReference type="ARBA" id="ARBA00093549"/>
    </source>
</evidence>
<feature type="domain" description="CCR4-Not complex component Not N-terminal" evidence="19">
    <location>
        <begin position="4"/>
        <end position="233"/>
    </location>
</feature>
<evidence type="ECO:0000256" key="4">
    <source>
        <dbReference type="ARBA" id="ARBA00022473"/>
    </source>
</evidence>
<dbReference type="Pfam" id="PF04153">
    <property type="entry name" value="NOT2_3_5_C"/>
    <property type="match status" value="1"/>
</dbReference>
<feature type="compositionally biased region" description="Polar residues" evidence="18">
    <location>
        <begin position="358"/>
        <end position="377"/>
    </location>
</feature>
<dbReference type="Pfam" id="PF04065">
    <property type="entry name" value="Not3"/>
    <property type="match status" value="1"/>
</dbReference>
<evidence type="ECO:0000256" key="18">
    <source>
        <dbReference type="SAM" id="MobiDB-lite"/>
    </source>
</evidence>
<dbReference type="InterPro" id="IPR007207">
    <property type="entry name" value="Not_N"/>
</dbReference>
<dbReference type="GO" id="GO:0030015">
    <property type="term" value="C:CCR4-NOT core complex"/>
    <property type="evidence" value="ECO:0000318"/>
    <property type="project" value="GO_Central"/>
</dbReference>
<evidence type="ECO:0000256" key="16">
    <source>
        <dbReference type="PIRNR" id="PIRNR005290"/>
    </source>
</evidence>
<feature type="compositionally biased region" description="Low complexity" evidence="18">
    <location>
        <begin position="291"/>
        <end position="352"/>
    </location>
</feature>
<feature type="compositionally biased region" description="Basic and acidic residues" evidence="18">
    <location>
        <begin position="272"/>
        <end position="290"/>
    </location>
</feature>
<evidence type="ECO:0000256" key="2">
    <source>
        <dbReference type="ARBA" id="ARBA00004201"/>
    </source>
</evidence>
<evidence type="ECO:0000256" key="13">
    <source>
        <dbReference type="ARBA" id="ARBA00071433"/>
    </source>
</evidence>
<organism evidence="21 22">
    <name type="scientific">Strongylocentrotus purpuratus</name>
    <name type="common">Purple sea urchin</name>
    <dbReference type="NCBI Taxonomy" id="7668"/>
    <lineage>
        <taxon>Eukaryota</taxon>
        <taxon>Metazoa</taxon>
        <taxon>Echinodermata</taxon>
        <taxon>Eleutherozoa</taxon>
        <taxon>Echinozoa</taxon>
        <taxon>Echinoidea</taxon>
        <taxon>Euechinoidea</taxon>
        <taxon>Echinacea</taxon>
        <taxon>Camarodonta</taxon>
        <taxon>Echinidea</taxon>
        <taxon>Strongylocentrotidae</taxon>
        <taxon>Strongylocentrotus</taxon>
    </lineage>
</organism>
<reference evidence="22" key="1">
    <citation type="submission" date="2015-02" db="EMBL/GenBank/DDBJ databases">
        <title>Genome sequencing for Strongylocentrotus purpuratus.</title>
        <authorList>
            <person name="Murali S."/>
            <person name="Liu Y."/>
            <person name="Vee V."/>
            <person name="English A."/>
            <person name="Wang M."/>
            <person name="Skinner E."/>
            <person name="Han Y."/>
            <person name="Muzny D.M."/>
            <person name="Worley K.C."/>
            <person name="Gibbs R.A."/>
        </authorList>
    </citation>
    <scope>NUCLEOTIDE SEQUENCE</scope>
</reference>
<dbReference type="GeneID" id="577531"/>
<dbReference type="InterPro" id="IPR040168">
    <property type="entry name" value="Not2/3/5"/>
</dbReference>
<evidence type="ECO:0000256" key="9">
    <source>
        <dbReference type="ARBA" id="ARBA00023015"/>
    </source>
</evidence>
<dbReference type="FunCoup" id="A0A7M7HE11">
    <property type="interactions" value="1370"/>
</dbReference>
<dbReference type="PANTHER" id="PTHR23326">
    <property type="entry name" value="CCR4 NOT-RELATED"/>
    <property type="match status" value="1"/>
</dbReference>
<dbReference type="Gene3D" id="2.30.30.1020">
    <property type="entry name" value="CCR4-NOT complex subunit 2/3/5, C-terminal domain"/>
    <property type="match status" value="1"/>
</dbReference>
<sequence>MGDKRKLQGEIERCLKKVSEGVETFEDIWQKVLVHNATNSNQKEKYEADLKKEIKKLQRLRDQIKSWAASNEIKDKRTLLENRKLIETQMERFKVVERETKTKAYSKEGLGLAAKVDPIQKEKDDVSLWMRGCIDKLTVQIDSFEMEVESITTSSKKRKIPTDRQERLDELATWLEKHRFHIRQLETIMRMLDNSTIEVDQIKKIQDDLEYYIDCSQDPDFEENEFMYDELEIDDEGLEATSPDDEENHMDDDTPLSISPIVSSSLPSTSNHSKDIKPDEEKKTRTKSVDDTSLSSSPSPRKGSAKSTSSSSSLNSIPMTTTTTTSSTTTQQSRPTITRVSSSPGTSTSNSSAAFGNLQPSTKNSLSKANSVPSATTPHAIAQPPSGPAYAVAAGGQTHNSQGPNPVANRVAAQLPTAVSSHMMSNSMSLSSSTMVQSPSSNPQHNNTQQPRPDMNGPHQGFTTFDTPGYSIELITSSVANLSTNSTLSSSSSHNTHMSHGTVPSSSSSSITSSSSMPFMVSSLMPTPSSAVETNAVATALATSAAMLTKSPDSMVNGPLSPENKEDDSSSMSTLKNMAQKVVLSSGLENFQSDLISENMAVYNSTSRSESQGQSTTPANSTPQYQETTIPPLLGVAPLGPVTLSKEQRLQQSVMESCFNHLPLPSDSERLRNYLPRNPCPTPSYHCQVMPHRMGTLEFFMRLSTETLFFIFYYQEGTKAQYLAAKALKRQSWRFHTKYMMWFQRHEEPKTITEEYEQGTYIYFDYEKWGQRKKEGFTFEYRYLEDREL</sequence>
<protein>
    <recommendedName>
        <fullName evidence="13">CCR4-NOT transcription complex subunit 3</fullName>
    </recommendedName>
    <alternativeName>
        <fullName evidence="14">CCR4-associated factor 3</fullName>
    </alternativeName>
</protein>
<evidence type="ECO:0000256" key="10">
    <source>
        <dbReference type="ARBA" id="ARBA00023158"/>
    </source>
</evidence>
<dbReference type="RefSeq" id="XP_011667187.2">
    <property type="nucleotide sequence ID" value="XM_011668885.2"/>
</dbReference>
<evidence type="ECO:0000256" key="6">
    <source>
        <dbReference type="ARBA" id="ARBA00022491"/>
    </source>
</evidence>
<dbReference type="PIRSF" id="PIRSF005290">
    <property type="entry name" value="NOT_su_3_5"/>
    <property type="match status" value="1"/>
</dbReference>
<dbReference type="OMA" id="YKPQTPY"/>
<feature type="compositionally biased region" description="Acidic residues" evidence="18">
    <location>
        <begin position="239"/>
        <end position="254"/>
    </location>
</feature>
<comment type="similarity">
    <text evidence="3 16">Belongs to the CNOT2/3/5 family.</text>
</comment>
<evidence type="ECO:0000256" key="1">
    <source>
        <dbReference type="ARBA" id="ARBA00004123"/>
    </source>
</evidence>
<evidence type="ECO:0000256" key="5">
    <source>
        <dbReference type="ARBA" id="ARBA00022490"/>
    </source>
</evidence>
<keyword evidence="4" id="KW-0217">Developmental protein</keyword>
<reference evidence="21" key="2">
    <citation type="submission" date="2021-01" db="UniProtKB">
        <authorList>
            <consortium name="EnsemblMetazoa"/>
        </authorList>
    </citation>
    <scope>IDENTIFICATION</scope>
</reference>
<evidence type="ECO:0000256" key="7">
    <source>
        <dbReference type="ARBA" id="ARBA00022553"/>
    </source>
</evidence>
<dbReference type="GO" id="GO:0005634">
    <property type="term" value="C:nucleus"/>
    <property type="evidence" value="ECO:0007669"/>
    <property type="project" value="UniProtKB-SubCell"/>
</dbReference>
<comment type="subunit">
    <text evidence="15">Component of the CCR4-NOT complex; distinct complexes seem to exist that differ in the participation of probably mutually exclusive catalytic subunits. In the complex interacts directly with CNOT2. Interacts with TIP120B and NANOS2. Interacts with EBF1. Interacts in an RNA-independent manner with BICC1 (via KH domains).</text>
</comment>
<dbReference type="GO" id="GO:0005829">
    <property type="term" value="C:cytosol"/>
    <property type="evidence" value="ECO:0007669"/>
    <property type="project" value="UniProtKB-ARBA"/>
</dbReference>
<dbReference type="GO" id="GO:0000932">
    <property type="term" value="C:P-body"/>
    <property type="evidence" value="ECO:0000318"/>
    <property type="project" value="GO_Central"/>
</dbReference>
<dbReference type="GO" id="GO:0031047">
    <property type="term" value="P:regulatory ncRNA-mediated gene silencing"/>
    <property type="evidence" value="ECO:0007669"/>
    <property type="project" value="UniProtKB-KW"/>
</dbReference>
<keyword evidence="12 16" id="KW-0539">Nucleus</keyword>